<dbReference type="EMBL" id="JACETU010000007">
    <property type="protein sequence ID" value="KAF7424787.1"/>
    <property type="molecule type" value="Genomic_DNA"/>
</dbReference>
<accession>A0A8H6ZQB1</accession>
<dbReference type="RefSeq" id="XP_036628981.1">
    <property type="nucleotide sequence ID" value="XM_036779592.1"/>
</dbReference>
<evidence type="ECO:0000256" key="1">
    <source>
        <dbReference type="SAM" id="MobiDB-lite"/>
    </source>
</evidence>
<protein>
    <submittedName>
        <fullName evidence="2">Uncharacterized protein</fullName>
    </submittedName>
</protein>
<feature type="region of interest" description="Disordered" evidence="1">
    <location>
        <begin position="1"/>
        <end position="29"/>
    </location>
</feature>
<dbReference type="VEuPathDB" id="FungiDB:PC9H_010098"/>
<organism evidence="2 3">
    <name type="scientific">Pleurotus ostreatus</name>
    <name type="common">Oyster mushroom</name>
    <name type="synonym">White-rot fungus</name>
    <dbReference type="NCBI Taxonomy" id="5322"/>
    <lineage>
        <taxon>Eukaryota</taxon>
        <taxon>Fungi</taxon>
        <taxon>Dikarya</taxon>
        <taxon>Basidiomycota</taxon>
        <taxon>Agaricomycotina</taxon>
        <taxon>Agaricomycetes</taxon>
        <taxon>Agaricomycetidae</taxon>
        <taxon>Agaricales</taxon>
        <taxon>Pleurotineae</taxon>
        <taxon>Pleurotaceae</taxon>
        <taxon>Pleurotus</taxon>
    </lineage>
</organism>
<evidence type="ECO:0000313" key="3">
    <source>
        <dbReference type="Proteomes" id="UP000623687"/>
    </source>
</evidence>
<reference evidence="2" key="1">
    <citation type="submission" date="2019-07" db="EMBL/GenBank/DDBJ databases">
        <authorList>
            <person name="Palmer J.M."/>
        </authorList>
    </citation>
    <scope>NUCLEOTIDE SEQUENCE</scope>
    <source>
        <strain evidence="2">PC9</strain>
    </source>
</reference>
<proteinExistence type="predicted"/>
<sequence>MTGPRGPGSGGVSGKGYSKRGMSVSRAKGVPTMVAEGECSVRLARPGMGMGLEGAGERSSGGDGEAGWIVVISWCYGYVDGRGGWQEAGDLGYEGYEEDGRGTYWGSGSRAATG</sequence>
<comment type="caution">
    <text evidence="2">The sequence shown here is derived from an EMBL/GenBank/DDBJ whole genome shotgun (WGS) entry which is preliminary data.</text>
</comment>
<dbReference type="AlphaFoldDB" id="A0A8H6ZQB1"/>
<name>A0A8H6ZQB1_PLEOS</name>
<keyword evidence="3" id="KW-1185">Reference proteome</keyword>
<evidence type="ECO:0000313" key="2">
    <source>
        <dbReference type="EMBL" id="KAF7424787.1"/>
    </source>
</evidence>
<gene>
    <name evidence="2" type="ORF">PC9H_010098</name>
</gene>
<dbReference type="Proteomes" id="UP000623687">
    <property type="component" value="Unassembled WGS sequence"/>
</dbReference>
<feature type="compositionally biased region" description="Gly residues" evidence="1">
    <location>
        <begin position="1"/>
        <end position="14"/>
    </location>
</feature>
<dbReference type="GeneID" id="59379916"/>